<protein>
    <submittedName>
        <fullName evidence="1">Rab-like protein 5</fullName>
    </submittedName>
</protein>
<name>L5M416_MYODS</name>
<evidence type="ECO:0000313" key="2">
    <source>
        <dbReference type="Proteomes" id="UP000010556"/>
    </source>
</evidence>
<accession>L5M416</accession>
<dbReference type="Proteomes" id="UP000010556">
    <property type="component" value="Unassembled WGS sequence"/>
</dbReference>
<sequence>MWYACFALQQFLQTHSQCLLIIHHKPGSGRDKENLSLLPPLNKLKLVHWNLEGDPEEIQMEFIKYLKSIINSMSESRDGEMSIIT</sequence>
<dbReference type="EMBL" id="KB104372">
    <property type="protein sequence ID" value="ELK33404.1"/>
    <property type="molecule type" value="Genomic_DNA"/>
</dbReference>
<reference evidence="2" key="1">
    <citation type="journal article" date="2013" name="Science">
        <title>Comparative analysis of bat genomes provides insight into the evolution of flight and immunity.</title>
        <authorList>
            <person name="Zhang G."/>
            <person name="Cowled C."/>
            <person name="Shi Z."/>
            <person name="Huang Z."/>
            <person name="Bishop-Lilly K.A."/>
            <person name="Fang X."/>
            <person name="Wynne J.W."/>
            <person name="Xiong Z."/>
            <person name="Baker M.L."/>
            <person name="Zhao W."/>
            <person name="Tachedjian M."/>
            <person name="Zhu Y."/>
            <person name="Zhou P."/>
            <person name="Jiang X."/>
            <person name="Ng J."/>
            <person name="Yang L."/>
            <person name="Wu L."/>
            <person name="Xiao J."/>
            <person name="Feng Y."/>
            <person name="Chen Y."/>
            <person name="Sun X."/>
            <person name="Zhang Y."/>
            <person name="Marsh G.A."/>
            <person name="Crameri G."/>
            <person name="Broder C.C."/>
            <person name="Frey K.G."/>
            <person name="Wang L.F."/>
            <person name="Wang J."/>
        </authorList>
    </citation>
    <scope>NUCLEOTIDE SEQUENCE [LARGE SCALE GENOMIC DNA]</scope>
</reference>
<evidence type="ECO:0000313" key="1">
    <source>
        <dbReference type="EMBL" id="ELK33404.1"/>
    </source>
</evidence>
<gene>
    <name evidence="1" type="ORF">MDA_GLEAN10008541</name>
</gene>
<organism evidence="1 2">
    <name type="scientific">Myotis davidii</name>
    <name type="common">David's myotis</name>
    <dbReference type="NCBI Taxonomy" id="225400"/>
    <lineage>
        <taxon>Eukaryota</taxon>
        <taxon>Metazoa</taxon>
        <taxon>Chordata</taxon>
        <taxon>Craniata</taxon>
        <taxon>Vertebrata</taxon>
        <taxon>Euteleostomi</taxon>
        <taxon>Mammalia</taxon>
        <taxon>Eutheria</taxon>
        <taxon>Laurasiatheria</taxon>
        <taxon>Chiroptera</taxon>
        <taxon>Yangochiroptera</taxon>
        <taxon>Vespertilionidae</taxon>
        <taxon>Myotis</taxon>
    </lineage>
</organism>
<proteinExistence type="predicted"/>
<dbReference type="AlphaFoldDB" id="L5M416"/>
<keyword evidence="2" id="KW-1185">Reference proteome</keyword>